<dbReference type="AlphaFoldDB" id="A0A0E9UGT5"/>
<organism evidence="1">
    <name type="scientific">Anguilla anguilla</name>
    <name type="common">European freshwater eel</name>
    <name type="synonym">Muraena anguilla</name>
    <dbReference type="NCBI Taxonomy" id="7936"/>
    <lineage>
        <taxon>Eukaryota</taxon>
        <taxon>Metazoa</taxon>
        <taxon>Chordata</taxon>
        <taxon>Craniata</taxon>
        <taxon>Vertebrata</taxon>
        <taxon>Euteleostomi</taxon>
        <taxon>Actinopterygii</taxon>
        <taxon>Neopterygii</taxon>
        <taxon>Teleostei</taxon>
        <taxon>Anguilliformes</taxon>
        <taxon>Anguillidae</taxon>
        <taxon>Anguilla</taxon>
    </lineage>
</organism>
<reference evidence="1" key="2">
    <citation type="journal article" date="2015" name="Fish Shellfish Immunol.">
        <title>Early steps in the European eel (Anguilla anguilla)-Vibrio vulnificus interaction in the gills: Role of the RtxA13 toxin.</title>
        <authorList>
            <person name="Callol A."/>
            <person name="Pajuelo D."/>
            <person name="Ebbesson L."/>
            <person name="Teles M."/>
            <person name="MacKenzie S."/>
            <person name="Amaro C."/>
        </authorList>
    </citation>
    <scope>NUCLEOTIDE SEQUENCE</scope>
</reference>
<accession>A0A0E9UGT5</accession>
<protein>
    <submittedName>
        <fullName evidence="1">Uncharacterized protein</fullName>
    </submittedName>
</protein>
<sequence>MLSVLFNLHRTLNNTGGIKTVRSTTVGGSNVSFI</sequence>
<reference evidence="1" key="1">
    <citation type="submission" date="2014-11" db="EMBL/GenBank/DDBJ databases">
        <authorList>
            <person name="Amaro Gonzalez C."/>
        </authorList>
    </citation>
    <scope>NUCLEOTIDE SEQUENCE</scope>
</reference>
<proteinExistence type="predicted"/>
<name>A0A0E9UGT5_ANGAN</name>
<evidence type="ECO:0000313" key="1">
    <source>
        <dbReference type="EMBL" id="JAH64931.1"/>
    </source>
</evidence>
<dbReference type="EMBL" id="GBXM01043646">
    <property type="protein sequence ID" value="JAH64931.1"/>
    <property type="molecule type" value="Transcribed_RNA"/>
</dbReference>